<evidence type="ECO:0000313" key="3">
    <source>
        <dbReference type="Proteomes" id="UP000828732"/>
    </source>
</evidence>
<feature type="domain" description="PD(D/E)XK endonuclease" evidence="1">
    <location>
        <begin position="1"/>
        <end position="105"/>
    </location>
</feature>
<organism evidence="2 3">
    <name type="scientific">Escherichia phage SelmaRatti</name>
    <dbReference type="NCBI Taxonomy" id="2852006"/>
    <lineage>
        <taxon>Viruses</taxon>
        <taxon>Duplodnaviria</taxon>
        <taxon>Heunggongvirae</taxon>
        <taxon>Uroviricota</taxon>
        <taxon>Caudoviricetes</taxon>
        <taxon>Demerecviridae</taxon>
        <taxon>Markadamsvirinae</taxon>
        <taxon>Tequintavirus</taxon>
        <taxon>Tequintavirus selmaratti</taxon>
    </lineage>
</organism>
<dbReference type="Proteomes" id="UP000828732">
    <property type="component" value="Segment"/>
</dbReference>
<evidence type="ECO:0000259" key="1">
    <source>
        <dbReference type="Pfam" id="PF11645"/>
    </source>
</evidence>
<reference evidence="2" key="1">
    <citation type="journal article" date="2021" name="PLoS Biol.">
        <title>Systematic exploration of Escherichia coli phage-host interactions with the BASEL phage collection.</title>
        <authorList>
            <person name="Maffei E."/>
            <person name="Shaidullina A."/>
            <person name="Burkolter M."/>
            <person name="Heyer Y."/>
            <person name="Estermann F."/>
            <person name="Druelle V."/>
            <person name="Sauer P."/>
            <person name="Willi L."/>
            <person name="Michaelis S."/>
            <person name="Hilbi H."/>
            <person name="Thaler D.S."/>
            <person name="Harms A."/>
        </authorList>
    </citation>
    <scope>NUCLEOTIDE SEQUENCE</scope>
    <source>
        <strain evidence="2">Bas34</strain>
    </source>
</reference>
<accession>A0AAE7VYD6</accession>
<evidence type="ECO:0000313" key="2">
    <source>
        <dbReference type="EMBL" id="QXV84384.1"/>
    </source>
</evidence>
<dbReference type="InterPro" id="IPR021671">
    <property type="entry name" value="PD(D/E)XK_Endonuc"/>
</dbReference>
<dbReference type="Pfam" id="PF11645">
    <property type="entry name" value="PDDEXK_5"/>
    <property type="match status" value="1"/>
</dbReference>
<keyword evidence="3" id="KW-1185">Reference proteome</keyword>
<protein>
    <recommendedName>
        <fullName evidence="1">PD(D/E)XK endonuclease domain-containing protein</fullName>
    </recommendedName>
</protein>
<dbReference type="InterPro" id="IPR011856">
    <property type="entry name" value="tRNA_endonuc-like_dom_sf"/>
</dbReference>
<gene>
    <name evidence="2" type="ORF">bas34_0081</name>
</gene>
<dbReference type="EMBL" id="MZ501103">
    <property type="protein sequence ID" value="QXV84384.1"/>
    <property type="molecule type" value="Genomic_DNA"/>
</dbReference>
<dbReference type="GO" id="GO:0003676">
    <property type="term" value="F:nucleic acid binding"/>
    <property type="evidence" value="ECO:0007669"/>
    <property type="project" value="InterPro"/>
</dbReference>
<proteinExistence type="predicted"/>
<dbReference type="Gene3D" id="3.40.1350.10">
    <property type="match status" value="1"/>
</dbReference>
<name>A0AAE7VYD6_9CAUD</name>
<sequence>MNTNKKGNIGLGSAIAHFTSKGLIVSLPLNDSQDYDLIVDMGGTLNKVQVKYTSQKAPSGSYILAMRSTSGTSRVAYKTLNETNIDLVFVYTDQYQLLIPIKKLTNKNQTTLTKELVQEFRVI</sequence>